<dbReference type="OrthoDB" id="29546at2759"/>
<protein>
    <submittedName>
        <fullName evidence="4">Uncharacterized protein</fullName>
    </submittedName>
</protein>
<dbReference type="PROSITE" id="PS50200">
    <property type="entry name" value="RA"/>
    <property type="match status" value="1"/>
</dbReference>
<dbReference type="GO" id="GO:0007165">
    <property type="term" value="P:signal transduction"/>
    <property type="evidence" value="ECO:0007669"/>
    <property type="project" value="InterPro"/>
</dbReference>
<feature type="domain" description="Ras-associating" evidence="2">
    <location>
        <begin position="908"/>
        <end position="975"/>
    </location>
</feature>
<dbReference type="AlphaFoldDB" id="A0A2A2J663"/>
<dbReference type="PROSITE" id="PS50238">
    <property type="entry name" value="RHOGAP"/>
    <property type="match status" value="1"/>
</dbReference>
<feature type="region of interest" description="Disordered" evidence="1">
    <location>
        <begin position="231"/>
        <end position="250"/>
    </location>
</feature>
<dbReference type="GO" id="GO:0005547">
    <property type="term" value="F:phosphatidylinositol-3,4,5-trisphosphate binding"/>
    <property type="evidence" value="ECO:0007669"/>
    <property type="project" value="TreeGrafter"/>
</dbReference>
<dbReference type="SMART" id="SM00324">
    <property type="entry name" value="RhoGAP"/>
    <property type="match status" value="1"/>
</dbReference>
<dbReference type="Gene3D" id="1.10.555.10">
    <property type="entry name" value="Rho GTPase activation protein"/>
    <property type="match status" value="1"/>
</dbReference>
<feature type="compositionally biased region" description="Polar residues" evidence="1">
    <location>
        <begin position="38"/>
        <end position="50"/>
    </location>
</feature>
<dbReference type="EMBL" id="LIAE01010655">
    <property type="protein sequence ID" value="PAV57171.1"/>
    <property type="molecule type" value="Genomic_DNA"/>
</dbReference>
<feature type="compositionally biased region" description="Pro residues" evidence="1">
    <location>
        <begin position="127"/>
        <end position="140"/>
    </location>
</feature>
<gene>
    <name evidence="4" type="ORF">WR25_14066</name>
</gene>
<feature type="compositionally biased region" description="Low complexity" evidence="1">
    <location>
        <begin position="282"/>
        <end position="305"/>
    </location>
</feature>
<dbReference type="Proteomes" id="UP000218231">
    <property type="component" value="Unassembled WGS sequence"/>
</dbReference>
<dbReference type="GO" id="GO:0005737">
    <property type="term" value="C:cytoplasm"/>
    <property type="evidence" value="ECO:0007669"/>
    <property type="project" value="TreeGrafter"/>
</dbReference>
<dbReference type="SUPFAM" id="SSF48350">
    <property type="entry name" value="GTPase activation domain, GAP"/>
    <property type="match status" value="1"/>
</dbReference>
<dbReference type="PANTHER" id="PTHR45899">
    <property type="entry name" value="RHO GTPASE ACTIVATING PROTEIN AT 15B, ISOFORM C"/>
    <property type="match status" value="1"/>
</dbReference>
<evidence type="ECO:0000259" key="2">
    <source>
        <dbReference type="PROSITE" id="PS50200"/>
    </source>
</evidence>
<proteinExistence type="predicted"/>
<dbReference type="PANTHER" id="PTHR45899:SF2">
    <property type="entry name" value="RHO GTPASE ACTIVATING PROTEIN AT 15B, ISOFORM C"/>
    <property type="match status" value="1"/>
</dbReference>
<feature type="compositionally biased region" description="Basic and acidic residues" evidence="1">
    <location>
        <begin position="86"/>
        <end position="100"/>
    </location>
</feature>
<keyword evidence="5" id="KW-1185">Reference proteome</keyword>
<feature type="compositionally biased region" description="Pro residues" evidence="1">
    <location>
        <begin position="170"/>
        <end position="191"/>
    </location>
</feature>
<dbReference type="InterPro" id="IPR008936">
    <property type="entry name" value="Rho_GTPase_activation_prot"/>
</dbReference>
<feature type="region of interest" description="Disordered" evidence="1">
    <location>
        <begin position="282"/>
        <end position="310"/>
    </location>
</feature>
<dbReference type="Pfam" id="PF00620">
    <property type="entry name" value="RhoGAP"/>
    <property type="match status" value="1"/>
</dbReference>
<dbReference type="InterPro" id="IPR000159">
    <property type="entry name" value="RA_dom"/>
</dbReference>
<evidence type="ECO:0000259" key="3">
    <source>
        <dbReference type="PROSITE" id="PS50238"/>
    </source>
</evidence>
<dbReference type="InterPro" id="IPR000198">
    <property type="entry name" value="RhoGAP_dom"/>
</dbReference>
<evidence type="ECO:0000313" key="4">
    <source>
        <dbReference type="EMBL" id="PAV57171.1"/>
    </source>
</evidence>
<feature type="compositionally biased region" description="Low complexity" evidence="1">
    <location>
        <begin position="237"/>
        <end position="249"/>
    </location>
</feature>
<evidence type="ECO:0000313" key="5">
    <source>
        <dbReference type="Proteomes" id="UP000218231"/>
    </source>
</evidence>
<sequence length="1097" mass="121300">MNGVGNANPDSIPVPKPRTKFVKDLKKEEDEIKPIVQPNDTPTKAAQNGFSPIYPFEEAGISRELGGEQSTSSNPFSSYVNVSEKSSSEDRSNNNKDTSKADQISPPNRDAPAPPPVPKITDNPPVFNAPPPPPRPPPPVGWNMSKLQTTPTRPAPPVPTSQPAGAISPRPMPNLVLPPPTDLPSSIPPVVPKRTTSNHSYVNIGRNGEIQNAPQTLDGVVQKQPVHRYESLADPNFSPSSMSSSSFSPSSPPAVIENPLYQQTGGFLVSSSSPSASLLLPHSKSSGSTSSGFVEKSTTSFSNTPTTPPEDYMADYRTGEFAKANSPLPSLPANPGTSEKRLPAMPLTCNTIIPTPTRASSITSNPYTTMPSRNDFQHDSSVPLPLPLPGQSSGSISVSSMADPFEACKSIDLARGDFKMVDSSSDGDVESDEDQSVLEGTIDGTAVCFFGNIQMHLGKKDRKKMLARIKQSNISFLEDEETEECISGPYTIATCPFIGLTSSEGTIEIRLADGEPQKRLTFTPEENANHWMMLLGECWLTRTQNLRCCITDIDCISMFGEVWLKLGTASPWINASVALCNNALRYDMSEEGKNDAYELDLKKILNIREKVDKNEWCTKCKKNSRGPFSLTLDGCTLYMECADEWTTIKWFEAISRIITEPAAKLEDYRRTKENVPFIVDKCISFVESYGLRSEGVYRRNGKIVEAREIRAKLIQDPTDTFLIKKDDETVYAVADVLRQFFRMLDSPLICRELQDEMLNIASNDPSEGLYRQLFVILKRLPPVHYATVKKLVGHLKTVTDHSLENKQTVGNVAKVFGPTIFHTDNEDASDYRLNSLEISVVAHLISGYQQAFEVSMHEEFGREMVEEKEKLKAPLIFAKATRADGMLIPVHVWQHENRPFNVKADRAAEEVCREAMSSRGVETKPGEKYALFEIMRGGALKRRLPPAEKLSITVLKNWLTWGITDGYFLFDKDANPFSEDDMSTFSGKIKFAESGSKSFHSCEARIEEGVKITLNKAEKCLKTLQLDETICYYGAESSRKASYSHNLTFVCTKAKRDGSAKYSGICLSFKTDFDRRRFANAIQYVQTGGSATPLVHI</sequence>
<reference evidence="4 5" key="1">
    <citation type="journal article" date="2017" name="Curr. Biol.">
        <title>Genome architecture and evolution of a unichromosomal asexual nematode.</title>
        <authorList>
            <person name="Fradin H."/>
            <person name="Zegar C."/>
            <person name="Gutwein M."/>
            <person name="Lucas J."/>
            <person name="Kovtun M."/>
            <person name="Corcoran D."/>
            <person name="Baugh L.R."/>
            <person name="Kiontke K."/>
            <person name="Gunsalus K."/>
            <person name="Fitch D.H."/>
            <person name="Piano F."/>
        </authorList>
    </citation>
    <scope>NUCLEOTIDE SEQUENCE [LARGE SCALE GENOMIC DNA]</scope>
    <source>
        <strain evidence="4">PF1309</strain>
    </source>
</reference>
<feature type="region of interest" description="Disordered" evidence="1">
    <location>
        <begin position="28"/>
        <end position="201"/>
    </location>
</feature>
<organism evidence="4 5">
    <name type="scientific">Diploscapter pachys</name>
    <dbReference type="NCBI Taxonomy" id="2018661"/>
    <lineage>
        <taxon>Eukaryota</taxon>
        <taxon>Metazoa</taxon>
        <taxon>Ecdysozoa</taxon>
        <taxon>Nematoda</taxon>
        <taxon>Chromadorea</taxon>
        <taxon>Rhabditida</taxon>
        <taxon>Rhabditina</taxon>
        <taxon>Rhabditomorpha</taxon>
        <taxon>Rhabditoidea</taxon>
        <taxon>Rhabditidae</taxon>
        <taxon>Diploscapter</taxon>
    </lineage>
</organism>
<accession>A0A2A2J663</accession>
<comment type="caution">
    <text evidence="4">The sequence shown here is derived from an EMBL/GenBank/DDBJ whole genome shotgun (WGS) entry which is preliminary data.</text>
</comment>
<dbReference type="InterPro" id="IPR052227">
    <property type="entry name" value="Arf-Rho-GAP_ANK-PH_domain"/>
</dbReference>
<name>A0A2A2J663_9BILA</name>
<feature type="domain" description="Rho-GAP" evidence="3">
    <location>
        <begin position="663"/>
        <end position="852"/>
    </location>
</feature>
<evidence type="ECO:0000256" key="1">
    <source>
        <dbReference type="SAM" id="MobiDB-lite"/>
    </source>
</evidence>
<dbReference type="SUPFAM" id="SSF50729">
    <property type="entry name" value="PH domain-like"/>
    <property type="match status" value="1"/>
</dbReference>
<dbReference type="STRING" id="2018661.A0A2A2J663"/>